<dbReference type="InterPro" id="IPR002197">
    <property type="entry name" value="HTH_Fis"/>
</dbReference>
<evidence type="ECO:0000313" key="7">
    <source>
        <dbReference type="Proteomes" id="UP000092024"/>
    </source>
</evidence>
<name>A0A1A5YA26_9BACL</name>
<dbReference type="Pfam" id="PF25601">
    <property type="entry name" value="AAA_lid_14"/>
    <property type="match status" value="1"/>
</dbReference>
<evidence type="ECO:0000256" key="2">
    <source>
        <dbReference type="ARBA" id="ARBA00022840"/>
    </source>
</evidence>
<dbReference type="InterPro" id="IPR002078">
    <property type="entry name" value="Sigma_54_int"/>
</dbReference>
<organism evidence="6 7">
    <name type="scientific">Paenibacillus oryzae</name>
    <dbReference type="NCBI Taxonomy" id="1844972"/>
    <lineage>
        <taxon>Bacteria</taxon>
        <taxon>Bacillati</taxon>
        <taxon>Bacillota</taxon>
        <taxon>Bacilli</taxon>
        <taxon>Bacillales</taxon>
        <taxon>Paenibacillaceae</taxon>
        <taxon>Paenibacillus</taxon>
    </lineage>
</organism>
<evidence type="ECO:0000259" key="5">
    <source>
        <dbReference type="PROSITE" id="PS50045"/>
    </source>
</evidence>
<evidence type="ECO:0000256" key="4">
    <source>
        <dbReference type="ARBA" id="ARBA00023163"/>
    </source>
</evidence>
<dbReference type="Gene3D" id="1.10.8.60">
    <property type="match status" value="1"/>
</dbReference>
<sequence>MGKKMKLLGIAPYEELNHSMTIVGNQFADEIDVIIYTADLEEGRQLVSELPLENYDAIISRGGTASLIHKSVSIPVIDVSISVYDILGAIKLANNYTDNFAIIGYPSITETAHLICDILQYNIKIITMDNSSDAGELISQLKYEGCEMVLCDAVTHKMALSKSINAILITSGIESIKNAYQQAISLVNDRKKIKQKNELLTAGFQAQSQKIAIFDNQRSCVFSNIDPKLEQSISHFLTTKKDFNGEQQFYHTHNTQVYQLKIKQLLLEEDYYLCEVKNSTPPLINNSFGVKYYNKAEIEEIINKKLLFTSFIQESSKSQIEKLGSYYNAMLIFGESGTAKTSLAYKAYLEQKNHTNNLIVVQSELVNERTWKYLLNSSNGPLVEMGNTLLFKDIEQMSIHDVEKLLAIISNTKLLQKNNILFTYSVKGADKTKHIFNLIKTNVDCGTIYSPSINERKNELSGIITLLLNKTNIECNKKVIGFDPKAIKELLSFDWPGNLNQLEQCIKKLVLYSNSYYISEHQVLELLKHERAELPSVNISTNLTQNLVEDKTLFDYTREIVLAILDQNKGNQTKTAAQLGISRTTLWRYLK</sequence>
<dbReference type="OrthoDB" id="9771372at2"/>
<dbReference type="Gene3D" id="3.40.50.300">
    <property type="entry name" value="P-loop containing nucleotide triphosphate hydrolases"/>
    <property type="match status" value="1"/>
</dbReference>
<dbReference type="Pfam" id="PF02954">
    <property type="entry name" value="HTH_8"/>
    <property type="match status" value="1"/>
</dbReference>
<dbReference type="RefSeq" id="WP_068687094.1">
    <property type="nucleotide sequence ID" value="NZ_LYPA01000080.1"/>
</dbReference>
<dbReference type="InterPro" id="IPR027417">
    <property type="entry name" value="P-loop_NTPase"/>
</dbReference>
<dbReference type="PRINTS" id="PR01590">
    <property type="entry name" value="HTHFIS"/>
</dbReference>
<dbReference type="Pfam" id="PF06506">
    <property type="entry name" value="PrpR_N"/>
    <property type="match status" value="1"/>
</dbReference>
<dbReference type="PANTHER" id="PTHR32071">
    <property type="entry name" value="TRANSCRIPTIONAL REGULATORY PROTEIN"/>
    <property type="match status" value="1"/>
</dbReference>
<dbReference type="AlphaFoldDB" id="A0A1A5YA26"/>
<dbReference type="GO" id="GO:0006355">
    <property type="term" value="P:regulation of DNA-templated transcription"/>
    <property type="evidence" value="ECO:0007669"/>
    <property type="project" value="InterPro"/>
</dbReference>
<dbReference type="Gene3D" id="3.40.50.2300">
    <property type="match status" value="1"/>
</dbReference>
<dbReference type="PROSITE" id="PS50045">
    <property type="entry name" value="SIGMA54_INTERACT_4"/>
    <property type="match status" value="1"/>
</dbReference>
<protein>
    <recommendedName>
        <fullName evidence="5">Sigma-54 factor interaction domain-containing protein</fullName>
    </recommendedName>
</protein>
<evidence type="ECO:0000256" key="3">
    <source>
        <dbReference type="ARBA" id="ARBA00023015"/>
    </source>
</evidence>
<comment type="caution">
    <text evidence="6">The sequence shown here is derived from an EMBL/GenBank/DDBJ whole genome shotgun (WGS) entry which is preliminary data.</text>
</comment>
<accession>A0A1A5YA26</accession>
<reference evidence="6 7" key="1">
    <citation type="submission" date="2016-05" db="EMBL/GenBank/DDBJ databases">
        <title>Paenibacillus oryzae. sp. nov., isolated from the rice root.</title>
        <authorList>
            <person name="Zhang J."/>
            <person name="Zhang X."/>
        </authorList>
    </citation>
    <scope>NUCLEOTIDE SEQUENCE [LARGE SCALE GENOMIC DNA]</scope>
    <source>
        <strain evidence="6 7">1DrF-4</strain>
    </source>
</reference>
<proteinExistence type="predicted"/>
<dbReference type="GO" id="GO:0005524">
    <property type="term" value="F:ATP binding"/>
    <property type="evidence" value="ECO:0007669"/>
    <property type="project" value="UniProtKB-KW"/>
</dbReference>
<evidence type="ECO:0000256" key="1">
    <source>
        <dbReference type="ARBA" id="ARBA00022741"/>
    </source>
</evidence>
<dbReference type="InterPro" id="IPR058031">
    <property type="entry name" value="AAA_lid_NorR"/>
</dbReference>
<gene>
    <name evidence="6" type="ORF">A7K91_00985</name>
</gene>
<dbReference type="GO" id="GO:0000156">
    <property type="term" value="F:phosphorelay response regulator activity"/>
    <property type="evidence" value="ECO:0007669"/>
    <property type="project" value="InterPro"/>
</dbReference>
<dbReference type="SUPFAM" id="SSF52540">
    <property type="entry name" value="P-loop containing nucleoside triphosphate hydrolases"/>
    <property type="match status" value="1"/>
</dbReference>
<dbReference type="EMBL" id="LYPA01000080">
    <property type="protein sequence ID" value="OBR62235.1"/>
    <property type="molecule type" value="Genomic_DNA"/>
</dbReference>
<dbReference type="Proteomes" id="UP000092024">
    <property type="component" value="Unassembled WGS sequence"/>
</dbReference>
<keyword evidence="7" id="KW-1185">Reference proteome</keyword>
<keyword evidence="1" id="KW-0547">Nucleotide-binding</keyword>
<keyword evidence="2" id="KW-0067">ATP-binding</keyword>
<dbReference type="SUPFAM" id="SSF159800">
    <property type="entry name" value="PrpR receptor domain-like"/>
    <property type="match status" value="1"/>
</dbReference>
<dbReference type="Gene3D" id="1.10.10.60">
    <property type="entry name" value="Homeodomain-like"/>
    <property type="match status" value="1"/>
</dbReference>
<evidence type="ECO:0000313" key="6">
    <source>
        <dbReference type="EMBL" id="OBR62235.1"/>
    </source>
</evidence>
<dbReference type="GO" id="GO:0043565">
    <property type="term" value="F:sequence-specific DNA binding"/>
    <property type="evidence" value="ECO:0007669"/>
    <property type="project" value="InterPro"/>
</dbReference>
<dbReference type="SUPFAM" id="SSF46689">
    <property type="entry name" value="Homeodomain-like"/>
    <property type="match status" value="1"/>
</dbReference>
<dbReference type="InterPro" id="IPR010524">
    <property type="entry name" value="Sig_transdc_resp-reg_PrpR_N"/>
</dbReference>
<dbReference type="InterPro" id="IPR009057">
    <property type="entry name" value="Homeodomain-like_sf"/>
</dbReference>
<feature type="domain" description="Sigma-54 factor interaction" evidence="5">
    <location>
        <begin position="306"/>
        <end position="511"/>
    </location>
</feature>
<keyword evidence="3" id="KW-0805">Transcription regulation</keyword>
<dbReference type="STRING" id="1844972.A7K91_00985"/>
<keyword evidence="4" id="KW-0804">Transcription</keyword>
<dbReference type="Gene3D" id="3.40.50.10660">
    <property type="entry name" value="PrpR receptor domain-like"/>
    <property type="match status" value="1"/>
</dbReference>